<feature type="region of interest" description="Disordered" evidence="1">
    <location>
        <begin position="82"/>
        <end position="103"/>
    </location>
</feature>
<dbReference type="EMBL" id="AVOT02000464">
    <property type="protein sequence ID" value="MBW0462983.1"/>
    <property type="molecule type" value="Genomic_DNA"/>
</dbReference>
<name>A0A9Q3GCV5_9BASI</name>
<organism evidence="2 3">
    <name type="scientific">Austropuccinia psidii MF-1</name>
    <dbReference type="NCBI Taxonomy" id="1389203"/>
    <lineage>
        <taxon>Eukaryota</taxon>
        <taxon>Fungi</taxon>
        <taxon>Dikarya</taxon>
        <taxon>Basidiomycota</taxon>
        <taxon>Pucciniomycotina</taxon>
        <taxon>Pucciniomycetes</taxon>
        <taxon>Pucciniales</taxon>
        <taxon>Sphaerophragmiaceae</taxon>
        <taxon>Austropuccinia</taxon>
    </lineage>
</organism>
<dbReference type="AlphaFoldDB" id="A0A9Q3GCV5"/>
<proteinExistence type="predicted"/>
<protein>
    <submittedName>
        <fullName evidence="2">Uncharacterized protein</fullName>
    </submittedName>
</protein>
<reference evidence="2" key="1">
    <citation type="submission" date="2021-03" db="EMBL/GenBank/DDBJ databases">
        <title>Draft genome sequence of rust myrtle Austropuccinia psidii MF-1, a brazilian biotype.</title>
        <authorList>
            <person name="Quecine M.C."/>
            <person name="Pachon D.M.R."/>
            <person name="Bonatelli M.L."/>
            <person name="Correr F.H."/>
            <person name="Franceschini L.M."/>
            <person name="Leite T.F."/>
            <person name="Margarido G.R.A."/>
            <person name="Almeida C.A."/>
            <person name="Ferrarezi J.A."/>
            <person name="Labate C.A."/>
        </authorList>
    </citation>
    <scope>NUCLEOTIDE SEQUENCE</scope>
    <source>
        <strain evidence="2">MF-1</strain>
    </source>
</reference>
<sequence>MPKQISIVSSNKNTYKEKCLIKQLCEAQVNPKLSSKMKQELINVLYKYKNAFALNYEPLGTFIGHEVDITLNIDRPYPPVLTRPDYPESTRAREALENVSKSL</sequence>
<gene>
    <name evidence="2" type="ORF">O181_002698</name>
</gene>
<accession>A0A9Q3GCV5</accession>
<comment type="caution">
    <text evidence="2">The sequence shown here is derived from an EMBL/GenBank/DDBJ whole genome shotgun (WGS) entry which is preliminary data.</text>
</comment>
<dbReference type="OrthoDB" id="3068303at2759"/>
<evidence type="ECO:0000256" key="1">
    <source>
        <dbReference type="SAM" id="MobiDB-lite"/>
    </source>
</evidence>
<evidence type="ECO:0000313" key="3">
    <source>
        <dbReference type="Proteomes" id="UP000765509"/>
    </source>
</evidence>
<keyword evidence="3" id="KW-1185">Reference proteome</keyword>
<dbReference type="Proteomes" id="UP000765509">
    <property type="component" value="Unassembled WGS sequence"/>
</dbReference>
<feature type="compositionally biased region" description="Basic and acidic residues" evidence="1">
    <location>
        <begin position="85"/>
        <end position="96"/>
    </location>
</feature>
<evidence type="ECO:0000313" key="2">
    <source>
        <dbReference type="EMBL" id="MBW0462983.1"/>
    </source>
</evidence>